<dbReference type="Proteomes" id="UP000054560">
    <property type="component" value="Unassembled WGS sequence"/>
</dbReference>
<evidence type="ECO:0000313" key="2">
    <source>
        <dbReference type="EMBL" id="KNC85031.1"/>
    </source>
</evidence>
<feature type="compositionally biased region" description="Polar residues" evidence="1">
    <location>
        <begin position="17"/>
        <end position="32"/>
    </location>
</feature>
<feature type="region of interest" description="Disordered" evidence="1">
    <location>
        <begin position="1"/>
        <end position="140"/>
    </location>
</feature>
<organism evidence="2 3">
    <name type="scientific">Sphaeroforma arctica JP610</name>
    <dbReference type="NCBI Taxonomy" id="667725"/>
    <lineage>
        <taxon>Eukaryota</taxon>
        <taxon>Ichthyosporea</taxon>
        <taxon>Ichthyophonida</taxon>
        <taxon>Sphaeroforma</taxon>
    </lineage>
</organism>
<feature type="region of interest" description="Disordered" evidence="1">
    <location>
        <begin position="225"/>
        <end position="316"/>
    </location>
</feature>
<dbReference type="RefSeq" id="XP_014158933.1">
    <property type="nucleotide sequence ID" value="XM_014303458.1"/>
</dbReference>
<evidence type="ECO:0000256" key="1">
    <source>
        <dbReference type="SAM" id="MobiDB-lite"/>
    </source>
</evidence>
<sequence length="389" mass="41625">MAAESVRNGARSGEPAESQNEDFTSRGSTSNGAHEKKYTHAAVEGTANGDVDHSKGIPVAINTHASAVGDSQADAQKNIDSATTNQKDNDTQVNTSTDTHSDGPVDTTTESPSGAHADVQAELDTNNSESPEITIGNESDKRVCELHSNADDQEQPEVLIIRSISDLDTGTHETVKLTDTSQDEGTEDIGSHAGHAEADANIGNHRNDFSAGKVVIVRKRSNLHAGSHHTHTGGHHHHKSSRHTNTNHTQPNAKGKDKAEGDAGQTATGAEAKEDNSKELAGGNNEGVPISRTLHNSADREPELQRVESQQSHGGEIGNLLKVQTSTGQLSGPSSDVSMQRSFSLRKVMHDSHKEKLGHRKTDNNTGKVTYKKTNSQELMDCIQLGMWY</sequence>
<protein>
    <submittedName>
        <fullName evidence="2">Uncharacterized protein</fullName>
    </submittedName>
</protein>
<reference evidence="2 3" key="1">
    <citation type="submission" date="2011-02" db="EMBL/GenBank/DDBJ databases">
        <title>The Genome Sequence of Sphaeroforma arctica JP610.</title>
        <authorList>
            <consortium name="The Broad Institute Genome Sequencing Platform"/>
            <person name="Russ C."/>
            <person name="Cuomo C."/>
            <person name="Young S.K."/>
            <person name="Zeng Q."/>
            <person name="Gargeya S."/>
            <person name="Alvarado L."/>
            <person name="Berlin A."/>
            <person name="Chapman S.B."/>
            <person name="Chen Z."/>
            <person name="Freedman E."/>
            <person name="Gellesch M."/>
            <person name="Goldberg J."/>
            <person name="Griggs A."/>
            <person name="Gujja S."/>
            <person name="Heilman E."/>
            <person name="Heiman D."/>
            <person name="Howarth C."/>
            <person name="Mehta T."/>
            <person name="Neiman D."/>
            <person name="Pearson M."/>
            <person name="Roberts A."/>
            <person name="Saif S."/>
            <person name="Shea T."/>
            <person name="Shenoy N."/>
            <person name="Sisk P."/>
            <person name="Stolte C."/>
            <person name="Sykes S."/>
            <person name="White J."/>
            <person name="Yandava C."/>
            <person name="Burger G."/>
            <person name="Gray M.W."/>
            <person name="Holland P.W.H."/>
            <person name="King N."/>
            <person name="Lang F.B.F."/>
            <person name="Roger A.J."/>
            <person name="Ruiz-Trillo I."/>
            <person name="Haas B."/>
            <person name="Nusbaum C."/>
            <person name="Birren B."/>
        </authorList>
    </citation>
    <scope>NUCLEOTIDE SEQUENCE [LARGE SCALE GENOMIC DNA]</scope>
    <source>
        <strain evidence="2 3">JP610</strain>
    </source>
</reference>
<evidence type="ECO:0000313" key="3">
    <source>
        <dbReference type="Proteomes" id="UP000054560"/>
    </source>
</evidence>
<gene>
    <name evidence="2" type="ORF">SARC_02785</name>
</gene>
<accession>A0A0L0G815</accession>
<proteinExistence type="predicted"/>
<feature type="region of interest" description="Disordered" evidence="1">
    <location>
        <begin position="168"/>
        <end position="206"/>
    </location>
</feature>
<dbReference type="GeneID" id="25903289"/>
<name>A0A0L0G815_9EUKA</name>
<dbReference type="EMBL" id="KQ241725">
    <property type="protein sequence ID" value="KNC85031.1"/>
    <property type="molecule type" value="Genomic_DNA"/>
</dbReference>
<feature type="compositionally biased region" description="Basic and acidic residues" evidence="1">
    <location>
        <begin position="297"/>
        <end position="306"/>
    </location>
</feature>
<dbReference type="AlphaFoldDB" id="A0A0L0G815"/>
<feature type="compositionally biased region" description="Polar residues" evidence="1">
    <location>
        <begin position="73"/>
        <end position="98"/>
    </location>
</feature>
<feature type="compositionally biased region" description="Basic residues" evidence="1">
    <location>
        <begin position="225"/>
        <end position="242"/>
    </location>
</feature>
<keyword evidence="3" id="KW-1185">Reference proteome</keyword>